<dbReference type="InterPro" id="IPR027417">
    <property type="entry name" value="P-loop_NTPase"/>
</dbReference>
<protein>
    <recommendedName>
        <fullName evidence="12">ATP-binding protein Uup</fullName>
        <ecNumber evidence="12">3.6.1.-</ecNumber>
    </recommendedName>
</protein>
<dbReference type="Pfam" id="PF00005">
    <property type="entry name" value="ABC_tran"/>
    <property type="match status" value="2"/>
</dbReference>
<dbReference type="EMBL" id="FNLN01000001">
    <property type="protein sequence ID" value="SDT84120.1"/>
    <property type="molecule type" value="Genomic_DNA"/>
</dbReference>
<keyword evidence="15" id="KW-1185">Reference proteome</keyword>
<feature type="domain" description="ABC transporter" evidence="13">
    <location>
        <begin position="4"/>
        <end position="255"/>
    </location>
</feature>
<feature type="binding site" evidence="12">
    <location>
        <begin position="354"/>
        <end position="361"/>
    </location>
    <ligand>
        <name>ATP</name>
        <dbReference type="ChEBI" id="CHEBI:30616"/>
        <label>2</label>
    </ligand>
</feature>
<keyword evidence="9 12" id="KW-0234">DNA repair</keyword>
<dbReference type="KEGG" id="nur:ATY38_05210"/>
<sequence>MPLITLENACLAFGHHALLDHANLQLDPGERVGLIGRNGGGKSSLLRALAGEIKLDDGKLWCAPNLKLAYVSQEPFLNPANTVYLEVSIGLGNISQILLDYHAVSHALSETTDDTEALLIRLQDLQSALEVEDGWNLQAKIEAVINKLNLPADTLIEHLSGGLKKRVALARALVISPDVLLLDEPTNHLDFSSIEWLEGLLQDFTGSVLFITHDRRFLDNVATRIIELDRGNLENFSGKFKDYQHKKVEMLEVEAVHQQKFDKILAQEEIWIRKGIEARRTRNEGRVRRLEALRLERAARREKIGKANINVDVGERSGKLVAELKLVNKSYGDKLIIKDFSCRIMRGDRVGLLGPNGAGKSTLLKLILGELLPDSGEIQQGTKLAAAYFDQMREQLDEEMVLTDTISQGSDFIEINGKRKHVISYLEDFLFPSERARSPVKSLSGGERNRLLLARLFTRPANVLVLDEPTNDLDIETLELLETLLQEYTGTLFLVSHDREFLDNVVTQVIAFEGNGKLCEYVGGYEDWIRAKQFEDNVNQPKILSNQLDTSPIKISKSSSSVRAKKLSYQETRELEALPARIDTLEQEQANIILRLNEPSTYRDYPDEAKALQLRFAAIEKELTGCFARWEELESKSAANFCT</sequence>
<dbReference type="PROSITE" id="PS00211">
    <property type="entry name" value="ABC_TRANSPORTER_1"/>
    <property type="match status" value="1"/>
</dbReference>
<dbReference type="GO" id="GO:0005737">
    <property type="term" value="C:cytoplasm"/>
    <property type="evidence" value="ECO:0007669"/>
    <property type="project" value="UniProtKB-SubCell"/>
</dbReference>
<comment type="catalytic activity">
    <reaction evidence="10 12">
        <text>ATP + H2O = ADP + phosphate + H(+)</text>
        <dbReference type="Rhea" id="RHEA:13065"/>
        <dbReference type="ChEBI" id="CHEBI:15377"/>
        <dbReference type="ChEBI" id="CHEBI:15378"/>
        <dbReference type="ChEBI" id="CHEBI:30616"/>
        <dbReference type="ChEBI" id="CHEBI:43474"/>
        <dbReference type="ChEBI" id="CHEBI:456216"/>
    </reaction>
</comment>
<dbReference type="AlphaFoldDB" id="A0A1H2DMJ7"/>
<dbReference type="InterPro" id="IPR037118">
    <property type="entry name" value="Val-tRNA_synth_C_sf"/>
</dbReference>
<comment type="similarity">
    <text evidence="11 12">Belongs to the ABC transporter superfamily. ABCF family. Uup subfamily.</text>
</comment>
<evidence type="ECO:0000313" key="15">
    <source>
        <dbReference type="Proteomes" id="UP000182882"/>
    </source>
</evidence>
<dbReference type="InterPro" id="IPR051309">
    <property type="entry name" value="ABCF_ATPase"/>
</dbReference>
<dbReference type="Gene3D" id="3.40.50.300">
    <property type="entry name" value="P-loop containing nucleotide triphosphate hydrolases"/>
    <property type="match status" value="2"/>
</dbReference>
<evidence type="ECO:0000313" key="14">
    <source>
        <dbReference type="EMBL" id="SDT84120.1"/>
    </source>
</evidence>
<evidence type="ECO:0000256" key="8">
    <source>
        <dbReference type="ARBA" id="ARBA00023125"/>
    </source>
</evidence>
<keyword evidence="8 12" id="KW-0238">DNA-binding</keyword>
<dbReference type="InterPro" id="IPR032524">
    <property type="entry name" value="ABC_tran_C"/>
</dbReference>
<dbReference type="Gene3D" id="1.10.287.380">
    <property type="entry name" value="Valyl-tRNA synthetase, C-terminal domain"/>
    <property type="match status" value="1"/>
</dbReference>
<dbReference type="Pfam" id="PF12848">
    <property type="entry name" value="ABC_tran_Xtn"/>
    <property type="match status" value="1"/>
</dbReference>
<keyword evidence="7 12" id="KW-0067">ATP-binding</keyword>
<keyword evidence="6 12" id="KW-0378">Hydrolase</keyword>
<evidence type="ECO:0000256" key="3">
    <source>
        <dbReference type="ARBA" id="ARBA00022737"/>
    </source>
</evidence>
<dbReference type="FunFam" id="3.40.50.300:FF:000309">
    <property type="entry name" value="ABC transporter ATP-binding protein"/>
    <property type="match status" value="1"/>
</dbReference>
<dbReference type="CDD" id="cd03221">
    <property type="entry name" value="ABCF_EF-3"/>
    <property type="match status" value="2"/>
</dbReference>
<name>A0A1H2DMJ7_9PROT</name>
<dbReference type="FunFam" id="3.40.50.300:FF:000011">
    <property type="entry name" value="Putative ABC transporter ATP-binding component"/>
    <property type="match status" value="1"/>
</dbReference>
<comment type="function">
    <text evidence="12">Probably plays a role in ribosome assembly or function. May be involved in resolution of branched DNA intermediates that result from template switching in postreplication gaps. Binds DNA and has ATPase activity.</text>
</comment>
<evidence type="ECO:0000256" key="6">
    <source>
        <dbReference type="ARBA" id="ARBA00022801"/>
    </source>
</evidence>
<evidence type="ECO:0000256" key="1">
    <source>
        <dbReference type="ARBA" id="ARBA00022475"/>
    </source>
</evidence>
<keyword evidence="2 12" id="KW-0963">Cytoplasm</keyword>
<evidence type="ECO:0000256" key="4">
    <source>
        <dbReference type="ARBA" id="ARBA00022741"/>
    </source>
</evidence>
<dbReference type="RefSeq" id="WP_062558375.1">
    <property type="nucleotide sequence ID" value="NZ_CP013341.1"/>
</dbReference>
<keyword evidence="4 12" id="KW-0547">Nucleotide-binding</keyword>
<keyword evidence="1" id="KW-0472">Membrane</keyword>
<dbReference type="InterPro" id="IPR043686">
    <property type="entry name" value="Uup"/>
</dbReference>
<dbReference type="HAMAP" id="MF_00848">
    <property type="entry name" value="Uup"/>
    <property type="match status" value="1"/>
</dbReference>
<evidence type="ECO:0000256" key="2">
    <source>
        <dbReference type="ARBA" id="ARBA00022490"/>
    </source>
</evidence>
<dbReference type="InterPro" id="IPR003593">
    <property type="entry name" value="AAA+_ATPase"/>
</dbReference>
<keyword evidence="1" id="KW-1003">Cell membrane</keyword>
<evidence type="ECO:0000259" key="13">
    <source>
        <dbReference type="PROSITE" id="PS50893"/>
    </source>
</evidence>
<dbReference type="InterPro" id="IPR003439">
    <property type="entry name" value="ABC_transporter-like_ATP-bd"/>
</dbReference>
<keyword evidence="3 12" id="KW-0677">Repeat</keyword>
<dbReference type="SMART" id="SM00382">
    <property type="entry name" value="AAA"/>
    <property type="match status" value="2"/>
</dbReference>
<dbReference type="GO" id="GO:0016887">
    <property type="term" value="F:ATP hydrolysis activity"/>
    <property type="evidence" value="ECO:0007669"/>
    <property type="project" value="UniProtKB-UniRule"/>
</dbReference>
<dbReference type="PANTHER" id="PTHR42855:SF1">
    <property type="entry name" value="ABC TRANSPORTER DOMAIN-CONTAINING PROTEIN"/>
    <property type="match status" value="1"/>
</dbReference>
<gene>
    <name evidence="12" type="primary">uup</name>
    <name evidence="14" type="ORF">SAMN05216406_101132</name>
</gene>
<dbReference type="PANTHER" id="PTHR42855">
    <property type="entry name" value="ABC TRANSPORTER ATP-BINDING SUBUNIT"/>
    <property type="match status" value="1"/>
</dbReference>
<accession>A0A1H2DMJ7</accession>
<dbReference type="Proteomes" id="UP000182882">
    <property type="component" value="Unassembled WGS sequence"/>
</dbReference>
<dbReference type="InterPro" id="IPR017871">
    <property type="entry name" value="ABC_transporter-like_CS"/>
</dbReference>
<comment type="caution">
    <text evidence="12">Lacks conserved residue(s) required for the propagation of feature annotation.</text>
</comment>
<evidence type="ECO:0000256" key="10">
    <source>
        <dbReference type="ARBA" id="ARBA00049360"/>
    </source>
</evidence>
<dbReference type="InterPro" id="IPR032781">
    <property type="entry name" value="ABC_tran_Xtn"/>
</dbReference>
<dbReference type="Pfam" id="PF16326">
    <property type="entry name" value="ABC_tran_CTD"/>
    <property type="match status" value="1"/>
</dbReference>
<proteinExistence type="inferred from homology"/>
<dbReference type="GO" id="GO:0006281">
    <property type="term" value="P:DNA repair"/>
    <property type="evidence" value="ECO:0007669"/>
    <property type="project" value="UniProtKB-KW"/>
</dbReference>
<dbReference type="GO" id="GO:0043022">
    <property type="term" value="F:ribosome binding"/>
    <property type="evidence" value="ECO:0007669"/>
    <property type="project" value="UniProtKB-UniRule"/>
</dbReference>
<organism evidence="14 15">
    <name type="scientific">Nitrosomonas ureae</name>
    <dbReference type="NCBI Taxonomy" id="44577"/>
    <lineage>
        <taxon>Bacteria</taxon>
        <taxon>Pseudomonadati</taxon>
        <taxon>Pseudomonadota</taxon>
        <taxon>Betaproteobacteria</taxon>
        <taxon>Nitrosomonadales</taxon>
        <taxon>Nitrosomonadaceae</taxon>
        <taxon>Nitrosomonas</taxon>
    </lineage>
</organism>
<evidence type="ECO:0000256" key="5">
    <source>
        <dbReference type="ARBA" id="ARBA00022763"/>
    </source>
</evidence>
<keyword evidence="5 12" id="KW-0227">DNA damage</keyword>
<dbReference type="GO" id="GO:0003677">
    <property type="term" value="F:DNA binding"/>
    <property type="evidence" value="ECO:0007669"/>
    <property type="project" value="UniProtKB-UniRule"/>
</dbReference>
<evidence type="ECO:0000256" key="7">
    <source>
        <dbReference type="ARBA" id="ARBA00022840"/>
    </source>
</evidence>
<dbReference type="GO" id="GO:0005524">
    <property type="term" value="F:ATP binding"/>
    <property type="evidence" value="ECO:0007669"/>
    <property type="project" value="UniProtKB-UniRule"/>
</dbReference>
<feature type="domain" description="ABC transporter" evidence="13">
    <location>
        <begin position="322"/>
        <end position="547"/>
    </location>
</feature>
<evidence type="ECO:0000256" key="11">
    <source>
        <dbReference type="ARBA" id="ARBA00061478"/>
    </source>
</evidence>
<evidence type="ECO:0000256" key="9">
    <source>
        <dbReference type="ARBA" id="ARBA00023204"/>
    </source>
</evidence>
<comment type="subcellular location">
    <subcellularLocation>
        <location evidence="12">Cytoplasm</location>
    </subcellularLocation>
    <text evidence="12">Associates with ribosomes.</text>
</comment>
<dbReference type="EC" id="3.6.1.-" evidence="12"/>
<dbReference type="SUPFAM" id="SSF52540">
    <property type="entry name" value="P-loop containing nucleoside triphosphate hydrolases"/>
    <property type="match status" value="2"/>
</dbReference>
<dbReference type="PROSITE" id="PS50893">
    <property type="entry name" value="ABC_TRANSPORTER_2"/>
    <property type="match status" value="2"/>
</dbReference>
<reference evidence="15" key="1">
    <citation type="submission" date="2016-10" db="EMBL/GenBank/DDBJ databases">
        <authorList>
            <person name="Varghese N."/>
            <person name="Submissions S."/>
        </authorList>
    </citation>
    <scope>NUCLEOTIDE SEQUENCE [LARGE SCALE GENOMIC DNA]</scope>
    <source>
        <strain evidence="15">Nm10</strain>
    </source>
</reference>
<evidence type="ECO:0000256" key="12">
    <source>
        <dbReference type="HAMAP-Rule" id="MF_00848"/>
    </source>
</evidence>